<dbReference type="InterPro" id="IPR011006">
    <property type="entry name" value="CheY-like_superfamily"/>
</dbReference>
<evidence type="ECO:0000259" key="6">
    <source>
        <dbReference type="PROSITE" id="PS50110"/>
    </source>
</evidence>
<keyword evidence="4" id="KW-0597">Phosphoprotein</keyword>
<dbReference type="InterPro" id="IPR001789">
    <property type="entry name" value="Sig_transdc_resp-reg_receiver"/>
</dbReference>
<dbReference type="InterPro" id="IPR036388">
    <property type="entry name" value="WH-like_DNA-bd_sf"/>
</dbReference>
<dbReference type="SMART" id="SM00421">
    <property type="entry name" value="HTH_LUXR"/>
    <property type="match status" value="1"/>
</dbReference>
<keyword evidence="3" id="KW-0804">Transcription</keyword>
<dbReference type="SUPFAM" id="SSF52172">
    <property type="entry name" value="CheY-like"/>
    <property type="match status" value="1"/>
</dbReference>
<organism evidence="7 8">
    <name type="scientific">Azospirillum oleiclasticum</name>
    <dbReference type="NCBI Taxonomy" id="2735135"/>
    <lineage>
        <taxon>Bacteria</taxon>
        <taxon>Pseudomonadati</taxon>
        <taxon>Pseudomonadota</taxon>
        <taxon>Alphaproteobacteria</taxon>
        <taxon>Rhodospirillales</taxon>
        <taxon>Azospirillaceae</taxon>
        <taxon>Azospirillum</taxon>
    </lineage>
</organism>
<dbReference type="Pfam" id="PF00196">
    <property type="entry name" value="GerE"/>
    <property type="match status" value="1"/>
</dbReference>
<reference evidence="7 8" key="1">
    <citation type="submission" date="2020-05" db="EMBL/GenBank/DDBJ databases">
        <title>Azospirillum oleiclasticum sp. nov, a nitrogen-fixing and heavy crude oil-emulsifying bacterium isolated from the crude oil of Yumen Oilfield.</title>
        <authorList>
            <person name="Wu D."/>
            <person name="Cai M."/>
            <person name="Zhang X."/>
        </authorList>
    </citation>
    <scope>NUCLEOTIDE SEQUENCE [LARGE SCALE GENOMIC DNA]</scope>
    <source>
        <strain evidence="7 8">ROY-1-1-2</strain>
    </source>
</reference>
<dbReference type="EMBL" id="JABFDB010000019">
    <property type="protein sequence ID" value="NYZ22506.1"/>
    <property type="molecule type" value="Genomic_DNA"/>
</dbReference>
<dbReference type="PRINTS" id="PR00038">
    <property type="entry name" value="HTHLUXR"/>
</dbReference>
<accession>A0ABX2TGT9</accession>
<dbReference type="InterPro" id="IPR000792">
    <property type="entry name" value="Tscrpt_reg_LuxR_C"/>
</dbReference>
<gene>
    <name evidence="7" type="ORF">HND93_22585</name>
</gene>
<protein>
    <submittedName>
        <fullName evidence="7">Response regulator transcription factor</fullName>
    </submittedName>
</protein>
<evidence type="ECO:0000256" key="2">
    <source>
        <dbReference type="ARBA" id="ARBA00023125"/>
    </source>
</evidence>
<evidence type="ECO:0000256" key="3">
    <source>
        <dbReference type="ARBA" id="ARBA00023163"/>
    </source>
</evidence>
<sequence>MTDQPLVLLVDDDEGIRNSVRYLLASVGIDCRTFASGRELLELKAQGAPAVPGCILLDIRMPGMSGIEVLAELKRLGCTLPVVMVTGHGDVPLAVAAMKAGAEDFIEKPYKDQLLLDTVNAAIRKSHALIASRADRDAVQARLAQLSRREREVLALVLKGRQNKEIATALAISVKTVEGHRQMAMEKMRARTVVELARVVLASDLDETVAPPARGASSD</sequence>
<feature type="domain" description="Response regulatory" evidence="6">
    <location>
        <begin position="6"/>
        <end position="123"/>
    </location>
</feature>
<evidence type="ECO:0000313" key="8">
    <source>
        <dbReference type="Proteomes" id="UP000584642"/>
    </source>
</evidence>
<dbReference type="Pfam" id="PF00072">
    <property type="entry name" value="Response_reg"/>
    <property type="match status" value="1"/>
</dbReference>
<keyword evidence="1" id="KW-0805">Transcription regulation</keyword>
<dbReference type="Gene3D" id="1.10.10.10">
    <property type="entry name" value="Winged helix-like DNA-binding domain superfamily/Winged helix DNA-binding domain"/>
    <property type="match status" value="1"/>
</dbReference>
<dbReference type="InterPro" id="IPR016032">
    <property type="entry name" value="Sig_transdc_resp-reg_C-effctor"/>
</dbReference>
<evidence type="ECO:0000313" key="7">
    <source>
        <dbReference type="EMBL" id="NYZ22506.1"/>
    </source>
</evidence>
<name>A0ABX2TGT9_9PROT</name>
<evidence type="ECO:0000259" key="5">
    <source>
        <dbReference type="PROSITE" id="PS50043"/>
    </source>
</evidence>
<dbReference type="RefSeq" id="WP_180284280.1">
    <property type="nucleotide sequence ID" value="NZ_JABFDB010000019.1"/>
</dbReference>
<dbReference type="PANTHER" id="PTHR44688">
    <property type="entry name" value="DNA-BINDING TRANSCRIPTIONAL ACTIVATOR DEVR_DOSR"/>
    <property type="match status" value="1"/>
</dbReference>
<dbReference type="CDD" id="cd06170">
    <property type="entry name" value="LuxR_C_like"/>
    <property type="match status" value="1"/>
</dbReference>
<comment type="caution">
    <text evidence="7">The sequence shown here is derived from an EMBL/GenBank/DDBJ whole genome shotgun (WGS) entry which is preliminary data.</text>
</comment>
<evidence type="ECO:0000256" key="1">
    <source>
        <dbReference type="ARBA" id="ARBA00023015"/>
    </source>
</evidence>
<evidence type="ECO:0000256" key="4">
    <source>
        <dbReference type="PROSITE-ProRule" id="PRU00169"/>
    </source>
</evidence>
<dbReference type="Gene3D" id="3.40.50.2300">
    <property type="match status" value="1"/>
</dbReference>
<keyword evidence="2" id="KW-0238">DNA-binding</keyword>
<dbReference type="SMART" id="SM00448">
    <property type="entry name" value="REC"/>
    <property type="match status" value="1"/>
</dbReference>
<proteinExistence type="predicted"/>
<dbReference type="PANTHER" id="PTHR44688:SF16">
    <property type="entry name" value="DNA-BINDING TRANSCRIPTIONAL ACTIVATOR DEVR_DOSR"/>
    <property type="match status" value="1"/>
</dbReference>
<dbReference type="PROSITE" id="PS50110">
    <property type="entry name" value="RESPONSE_REGULATORY"/>
    <property type="match status" value="1"/>
</dbReference>
<feature type="domain" description="HTH luxR-type" evidence="5">
    <location>
        <begin position="139"/>
        <end position="204"/>
    </location>
</feature>
<dbReference type="PROSITE" id="PS50043">
    <property type="entry name" value="HTH_LUXR_2"/>
    <property type="match status" value="1"/>
</dbReference>
<dbReference type="Proteomes" id="UP000584642">
    <property type="component" value="Unassembled WGS sequence"/>
</dbReference>
<feature type="modified residue" description="4-aspartylphosphate" evidence="4">
    <location>
        <position position="58"/>
    </location>
</feature>
<dbReference type="SUPFAM" id="SSF46894">
    <property type="entry name" value="C-terminal effector domain of the bipartite response regulators"/>
    <property type="match status" value="1"/>
</dbReference>
<keyword evidence="8" id="KW-1185">Reference proteome</keyword>
<dbReference type="CDD" id="cd17537">
    <property type="entry name" value="REC_FixJ"/>
    <property type="match status" value="1"/>
</dbReference>